<proteinExistence type="predicted"/>
<evidence type="ECO:0000313" key="5">
    <source>
        <dbReference type="EMBL" id="MBB5234690.1"/>
    </source>
</evidence>
<dbReference type="SUPFAM" id="SSF52540">
    <property type="entry name" value="P-loop containing nucleoside triphosphate hydrolases"/>
    <property type="match status" value="1"/>
</dbReference>
<dbReference type="Pfam" id="PF13732">
    <property type="entry name" value="DrrA1-3_C"/>
    <property type="match status" value="1"/>
</dbReference>
<dbReference type="InterPro" id="IPR025302">
    <property type="entry name" value="DrrA1/2-like_C"/>
</dbReference>
<gene>
    <name evidence="5" type="ORF">HNQ09_002133</name>
</gene>
<dbReference type="InterPro" id="IPR017871">
    <property type="entry name" value="ABC_transporter-like_CS"/>
</dbReference>
<sequence length="298" mass="31867">MTTAAVELRRATKRFGPVQALGEVSLRVEPGEVVAVLGPNGAGKTTAISLLLGLRKPSSGTARVFGLDPRLPASRARIGAMLQDPDTPGPLRVRELIELFRRLYPRALPAREVLGLARLQDKADAYPAQLSGGQRQRLSFALAICGDPEVLFLDEPSTGLDVEARHALWEQVARLAEAGKTVVLTTHNLEEADALAGRVVVLSRGRIVADGTPAEIKARVGGKHVRFRLAGAIPALLAALPGVDRVDVAGEAVNLYTRQAEDLLRALLGTDWPVRDIEVTGAGLEEAFVEITRERSPA</sequence>
<evidence type="ECO:0000259" key="4">
    <source>
        <dbReference type="PROSITE" id="PS50893"/>
    </source>
</evidence>
<name>A0A7W8GFM2_9DEIO</name>
<dbReference type="AlphaFoldDB" id="A0A7W8GFM2"/>
<dbReference type="SMART" id="SM00382">
    <property type="entry name" value="AAA"/>
    <property type="match status" value="1"/>
</dbReference>
<dbReference type="GO" id="GO:0005524">
    <property type="term" value="F:ATP binding"/>
    <property type="evidence" value="ECO:0007669"/>
    <property type="project" value="UniProtKB-KW"/>
</dbReference>
<evidence type="ECO:0000256" key="3">
    <source>
        <dbReference type="ARBA" id="ARBA00022840"/>
    </source>
</evidence>
<comment type="caution">
    <text evidence="5">The sequence shown here is derived from an EMBL/GenBank/DDBJ whole genome shotgun (WGS) entry which is preliminary data.</text>
</comment>
<dbReference type="RefSeq" id="WP_184028843.1">
    <property type="nucleotide sequence ID" value="NZ_JACHFN010000007.1"/>
</dbReference>
<dbReference type="Pfam" id="PF00005">
    <property type="entry name" value="ABC_tran"/>
    <property type="match status" value="1"/>
</dbReference>
<evidence type="ECO:0000313" key="6">
    <source>
        <dbReference type="Proteomes" id="UP000525389"/>
    </source>
</evidence>
<keyword evidence="6" id="KW-1185">Reference proteome</keyword>
<dbReference type="Gene3D" id="3.40.50.300">
    <property type="entry name" value="P-loop containing nucleotide triphosphate hydrolases"/>
    <property type="match status" value="1"/>
</dbReference>
<protein>
    <submittedName>
        <fullName evidence="5">ABC-2 type transport system ATP-binding protein</fullName>
    </submittedName>
</protein>
<dbReference type="Proteomes" id="UP000525389">
    <property type="component" value="Unassembled WGS sequence"/>
</dbReference>
<dbReference type="PROSITE" id="PS00211">
    <property type="entry name" value="ABC_TRANSPORTER_1"/>
    <property type="match status" value="1"/>
</dbReference>
<feature type="domain" description="ABC transporter" evidence="4">
    <location>
        <begin position="6"/>
        <end position="229"/>
    </location>
</feature>
<dbReference type="GO" id="GO:0016887">
    <property type="term" value="F:ATP hydrolysis activity"/>
    <property type="evidence" value="ECO:0007669"/>
    <property type="project" value="InterPro"/>
</dbReference>
<dbReference type="PANTHER" id="PTHR42711">
    <property type="entry name" value="ABC TRANSPORTER ATP-BINDING PROTEIN"/>
    <property type="match status" value="1"/>
</dbReference>
<evidence type="ECO:0000256" key="2">
    <source>
        <dbReference type="ARBA" id="ARBA00022741"/>
    </source>
</evidence>
<accession>A0A7W8GFM2</accession>
<dbReference type="InterPro" id="IPR003439">
    <property type="entry name" value="ABC_transporter-like_ATP-bd"/>
</dbReference>
<dbReference type="PROSITE" id="PS50893">
    <property type="entry name" value="ABC_TRANSPORTER_2"/>
    <property type="match status" value="1"/>
</dbReference>
<keyword evidence="3 5" id="KW-0067">ATP-binding</keyword>
<reference evidence="5 6" key="1">
    <citation type="submission" date="2020-08" db="EMBL/GenBank/DDBJ databases">
        <title>Genomic Encyclopedia of Type Strains, Phase IV (KMG-IV): sequencing the most valuable type-strain genomes for metagenomic binning, comparative biology and taxonomic classification.</title>
        <authorList>
            <person name="Goeker M."/>
        </authorList>
    </citation>
    <scope>NUCLEOTIDE SEQUENCE [LARGE SCALE GENOMIC DNA]</scope>
    <source>
        <strain evidence="5 6">DSM 101791</strain>
    </source>
</reference>
<evidence type="ECO:0000256" key="1">
    <source>
        <dbReference type="ARBA" id="ARBA00022448"/>
    </source>
</evidence>
<keyword evidence="2" id="KW-0547">Nucleotide-binding</keyword>
<dbReference type="PANTHER" id="PTHR42711:SF17">
    <property type="entry name" value="ABC TRANSPORTER ATP-BINDING PROTEIN"/>
    <property type="match status" value="1"/>
</dbReference>
<organism evidence="5 6">
    <name type="scientific">Deinococcus budaensis</name>
    <dbReference type="NCBI Taxonomy" id="1665626"/>
    <lineage>
        <taxon>Bacteria</taxon>
        <taxon>Thermotogati</taxon>
        <taxon>Deinococcota</taxon>
        <taxon>Deinococci</taxon>
        <taxon>Deinococcales</taxon>
        <taxon>Deinococcaceae</taxon>
        <taxon>Deinococcus</taxon>
    </lineage>
</organism>
<dbReference type="EMBL" id="JACHFN010000007">
    <property type="protein sequence ID" value="MBB5234690.1"/>
    <property type="molecule type" value="Genomic_DNA"/>
</dbReference>
<dbReference type="InterPro" id="IPR050763">
    <property type="entry name" value="ABC_transporter_ATP-binding"/>
</dbReference>
<dbReference type="InterPro" id="IPR027417">
    <property type="entry name" value="P-loop_NTPase"/>
</dbReference>
<dbReference type="InterPro" id="IPR003593">
    <property type="entry name" value="AAA+_ATPase"/>
</dbReference>
<keyword evidence="1" id="KW-0813">Transport</keyword>
<dbReference type="CDD" id="cd03230">
    <property type="entry name" value="ABC_DR_subfamily_A"/>
    <property type="match status" value="1"/>
</dbReference>